<dbReference type="Proteomes" id="UP000602395">
    <property type="component" value="Unassembled WGS sequence"/>
</dbReference>
<dbReference type="NCBIfam" id="TIGR00655">
    <property type="entry name" value="PurU"/>
    <property type="match status" value="1"/>
</dbReference>
<dbReference type="NCBIfam" id="NF004684">
    <property type="entry name" value="PRK06027.1"/>
    <property type="match status" value="1"/>
</dbReference>
<dbReference type="Gene3D" id="3.40.50.170">
    <property type="entry name" value="Formyl transferase, N-terminal domain"/>
    <property type="match status" value="1"/>
</dbReference>
<keyword evidence="2 3" id="KW-0378">Hydrolase</keyword>
<dbReference type="GO" id="GO:0008864">
    <property type="term" value="F:formyltetrahydrofolate deformylase activity"/>
    <property type="evidence" value="ECO:0007669"/>
    <property type="project" value="UniProtKB-EC"/>
</dbReference>
<name>A0ABR7WBQ9_9ACTN</name>
<dbReference type="InterPro" id="IPR045865">
    <property type="entry name" value="ACT-like_dom_sf"/>
</dbReference>
<evidence type="ECO:0000259" key="6">
    <source>
        <dbReference type="Pfam" id="PF00551"/>
    </source>
</evidence>
<evidence type="ECO:0000256" key="4">
    <source>
        <dbReference type="NCBIfam" id="TIGR00655"/>
    </source>
</evidence>
<dbReference type="Pfam" id="PF00551">
    <property type="entry name" value="Formyl_trans_N"/>
    <property type="match status" value="1"/>
</dbReference>
<proteinExistence type="inferred from homology"/>
<comment type="function">
    <text evidence="3">Catalyzes the hydrolysis of 10-formyltetrahydrofolate (formyl-FH4) to formate and tetrahydrofolate (FH4).</text>
</comment>
<evidence type="ECO:0000256" key="3">
    <source>
        <dbReference type="HAMAP-Rule" id="MF_01927"/>
    </source>
</evidence>
<evidence type="ECO:0000313" key="8">
    <source>
        <dbReference type="Proteomes" id="UP000602395"/>
    </source>
</evidence>
<dbReference type="InterPro" id="IPR036477">
    <property type="entry name" value="Formyl_transf_N_sf"/>
</dbReference>
<dbReference type="PANTHER" id="PTHR42706">
    <property type="entry name" value="FORMYLTETRAHYDROFOLATE DEFORMYLASE"/>
    <property type="match status" value="1"/>
</dbReference>
<dbReference type="InterPro" id="IPR002376">
    <property type="entry name" value="Formyl_transf_N"/>
</dbReference>
<comment type="caution">
    <text evidence="7">The sequence shown here is derived from an EMBL/GenBank/DDBJ whole genome shotgun (WGS) entry which is preliminary data.</text>
</comment>
<feature type="compositionally biased region" description="Low complexity" evidence="5">
    <location>
        <begin position="28"/>
        <end position="38"/>
    </location>
</feature>
<comment type="similarity">
    <text evidence="3">Belongs to the PurU family.</text>
</comment>
<dbReference type="EC" id="3.5.1.10" evidence="3 4"/>
<sequence>MVDDGRDVAAGQVAGGHTHELGTLTDVAAPETPPAATTSDRTDPEHRYVLTLGCPDRTGIVARISGFLAEIGGWITEAGYHSDAETGWFFTRQTVRAGSVAMSVDEMRARFADEVAAELGPGTEWRLTDSGSPKSVVLLVSKETHCLVDLLGRAHRGELPADVSAVIGNHRDLEDLVTRFDVPFHHVPFAPDSKGAAFEELGRVVDGYSPDAVVLARFMQILPPQLCDAWAGRAINIHHSFLPSFIGARPYHQAFARGVKLIGATCHYVTADLDAGPIIEQDVIRVDHSDTVADMVRQGRDIETLVLSRGLRWHLEDRVLVHGRKTVVFS</sequence>
<dbReference type="SUPFAM" id="SSF55021">
    <property type="entry name" value="ACT-like"/>
    <property type="match status" value="1"/>
</dbReference>
<keyword evidence="8" id="KW-1185">Reference proteome</keyword>
<feature type="region of interest" description="Disordered" evidence="5">
    <location>
        <begin position="1"/>
        <end position="44"/>
    </location>
</feature>
<dbReference type="Gene3D" id="3.30.70.260">
    <property type="match status" value="1"/>
</dbReference>
<comment type="pathway">
    <text evidence="3">Purine metabolism; IMP biosynthesis via de novo pathway; formate from 10-formyl-5,6,7,8-tetrahydrofolate: step 1/1.</text>
</comment>
<feature type="active site" evidence="3">
    <location>
        <position position="274"/>
    </location>
</feature>
<dbReference type="InterPro" id="IPR041729">
    <property type="entry name" value="Formyl-FH4-Hydrolase_C"/>
</dbReference>
<reference evidence="7 8" key="1">
    <citation type="submission" date="2020-09" db="EMBL/GenBank/DDBJ databases">
        <title>Novel species in genus Gordonia.</title>
        <authorList>
            <person name="Zhang G."/>
        </authorList>
    </citation>
    <scope>NUCLEOTIDE SEQUENCE [LARGE SCALE GENOMIC DNA]</scope>
    <source>
        <strain evidence="7 8">ON-33</strain>
    </source>
</reference>
<protein>
    <recommendedName>
        <fullName evidence="3 4">Formyltetrahydrofolate deformylase</fullName>
        <ecNumber evidence="3 4">3.5.1.10</ecNumber>
    </recommendedName>
    <alternativeName>
        <fullName evidence="3">Formyl-FH(4) hydrolase</fullName>
    </alternativeName>
</protein>
<evidence type="ECO:0000256" key="2">
    <source>
        <dbReference type="ARBA" id="ARBA00022801"/>
    </source>
</evidence>
<dbReference type="CDD" id="cd04875">
    <property type="entry name" value="ACT_F4HF-DF"/>
    <property type="match status" value="1"/>
</dbReference>
<dbReference type="SUPFAM" id="SSF53328">
    <property type="entry name" value="Formyltransferase"/>
    <property type="match status" value="1"/>
</dbReference>
<dbReference type="InterPro" id="IPR044074">
    <property type="entry name" value="PurU_ACT"/>
</dbReference>
<keyword evidence="3" id="KW-0658">Purine biosynthesis</keyword>
<dbReference type="PANTHER" id="PTHR42706:SF1">
    <property type="entry name" value="FORMYLTETRAHYDROFOLATE DEFORMYLASE 2, MITOCHONDRIAL"/>
    <property type="match status" value="1"/>
</dbReference>
<keyword evidence="1 3" id="KW-0554">One-carbon metabolism</keyword>
<evidence type="ECO:0000256" key="5">
    <source>
        <dbReference type="SAM" id="MobiDB-lite"/>
    </source>
</evidence>
<feature type="domain" description="Formyl transferase N-terminal" evidence="6">
    <location>
        <begin position="135"/>
        <end position="309"/>
    </location>
</feature>
<dbReference type="EMBL" id="JACWMS010000002">
    <property type="protein sequence ID" value="MBD1319753.1"/>
    <property type="molecule type" value="Genomic_DNA"/>
</dbReference>
<dbReference type="HAMAP" id="MF_01927">
    <property type="entry name" value="PurU"/>
    <property type="match status" value="1"/>
</dbReference>
<gene>
    <name evidence="3 7" type="primary">purU</name>
    <name evidence="7" type="ORF">IDF66_09140</name>
</gene>
<evidence type="ECO:0000313" key="7">
    <source>
        <dbReference type="EMBL" id="MBD1319753.1"/>
    </source>
</evidence>
<accession>A0ABR7WBQ9</accession>
<dbReference type="PRINTS" id="PR01575">
    <property type="entry name" value="FFH4HYDRLASE"/>
</dbReference>
<dbReference type="InterPro" id="IPR004810">
    <property type="entry name" value="PurU"/>
</dbReference>
<comment type="catalytic activity">
    <reaction evidence="3">
        <text>(6R)-10-formyltetrahydrofolate + H2O = (6S)-5,6,7,8-tetrahydrofolate + formate + H(+)</text>
        <dbReference type="Rhea" id="RHEA:19833"/>
        <dbReference type="ChEBI" id="CHEBI:15377"/>
        <dbReference type="ChEBI" id="CHEBI:15378"/>
        <dbReference type="ChEBI" id="CHEBI:15740"/>
        <dbReference type="ChEBI" id="CHEBI:57453"/>
        <dbReference type="ChEBI" id="CHEBI:195366"/>
        <dbReference type="EC" id="3.5.1.10"/>
    </reaction>
</comment>
<dbReference type="PIRSF" id="PIRSF036480">
    <property type="entry name" value="FormyFH4_hydr"/>
    <property type="match status" value="1"/>
</dbReference>
<organism evidence="7 8">
    <name type="scientific">Gordonia hankookensis</name>
    <dbReference type="NCBI Taxonomy" id="589403"/>
    <lineage>
        <taxon>Bacteria</taxon>
        <taxon>Bacillati</taxon>
        <taxon>Actinomycetota</taxon>
        <taxon>Actinomycetes</taxon>
        <taxon>Mycobacteriales</taxon>
        <taxon>Gordoniaceae</taxon>
        <taxon>Gordonia</taxon>
    </lineage>
</organism>
<evidence type="ECO:0000256" key="1">
    <source>
        <dbReference type="ARBA" id="ARBA00022563"/>
    </source>
</evidence>
<dbReference type="CDD" id="cd08648">
    <property type="entry name" value="FMT_core_Formyl-FH4-Hydrolase_C"/>
    <property type="match status" value="1"/>
</dbReference>